<dbReference type="GO" id="GO:0005886">
    <property type="term" value="C:plasma membrane"/>
    <property type="evidence" value="ECO:0007669"/>
    <property type="project" value="UniProtKB-SubCell"/>
</dbReference>
<keyword evidence="10 19" id="KW-1133">Transmembrane helix</keyword>
<dbReference type="AlphaFoldDB" id="A0A6B0YTV4"/>
<dbReference type="PROSITE" id="PS01069">
    <property type="entry name" value="DAGK_PROKAR"/>
    <property type="match status" value="1"/>
</dbReference>
<dbReference type="PANTHER" id="PTHR34299:SF1">
    <property type="entry name" value="DIACYLGLYCEROL KINASE"/>
    <property type="match status" value="1"/>
</dbReference>
<keyword evidence="8 20" id="KW-0418">Kinase</keyword>
<dbReference type="GO" id="GO:0005524">
    <property type="term" value="F:ATP binding"/>
    <property type="evidence" value="ECO:0007669"/>
    <property type="project" value="UniProtKB-KW"/>
</dbReference>
<evidence type="ECO:0000256" key="11">
    <source>
        <dbReference type="ARBA" id="ARBA00023098"/>
    </source>
</evidence>
<dbReference type="EMBL" id="VXRG01000068">
    <property type="protein sequence ID" value="MXY93449.1"/>
    <property type="molecule type" value="Genomic_DNA"/>
</dbReference>
<evidence type="ECO:0000256" key="5">
    <source>
        <dbReference type="ARBA" id="ARBA00022679"/>
    </source>
</evidence>
<evidence type="ECO:0000256" key="6">
    <source>
        <dbReference type="ARBA" id="ARBA00022692"/>
    </source>
</evidence>
<evidence type="ECO:0000256" key="10">
    <source>
        <dbReference type="ARBA" id="ARBA00022989"/>
    </source>
</evidence>
<protein>
    <submittedName>
        <fullName evidence="20">Diacylglycerol kinase family protein</fullName>
    </submittedName>
</protein>
<reference evidence="20" key="1">
    <citation type="submission" date="2019-09" db="EMBL/GenBank/DDBJ databases">
        <title>Characterisation of the sponge microbiome using genome-centric metagenomics.</title>
        <authorList>
            <person name="Engelberts J.P."/>
            <person name="Robbins S.J."/>
            <person name="De Goeij J.M."/>
            <person name="Aranda M."/>
            <person name="Bell S.C."/>
            <person name="Webster N.S."/>
        </authorList>
    </citation>
    <scope>NUCLEOTIDE SEQUENCE</scope>
    <source>
        <strain evidence="20">SB0664_bin_27</strain>
    </source>
</reference>
<name>A0A6B0YTV4_9CHLR</name>
<keyword evidence="6 19" id="KW-0812">Transmembrane</keyword>
<keyword evidence="5" id="KW-0808">Transferase</keyword>
<dbReference type="Gene3D" id="1.10.287.3610">
    <property type="match status" value="1"/>
</dbReference>
<keyword evidence="12 19" id="KW-0472">Membrane</keyword>
<keyword evidence="13" id="KW-0594">Phospholipid biosynthesis</keyword>
<sequence>MKPPARARNFWQSLAFALAGVRHALHSQRNLRIHVTVAAAVVIAGIVLRISRTEWAVVVTLVALVIGLELLNTAIEALVDVASPVPHPLAKIAKDTAAGAILVAAAGSAIVGLIIFLPRFWQLFF</sequence>
<keyword evidence="18" id="KW-0460">Magnesium</keyword>
<feature type="binding site" evidence="17">
    <location>
        <position position="76"/>
    </location>
    <ligand>
        <name>ATP</name>
        <dbReference type="ChEBI" id="CHEBI:30616"/>
    </ligand>
</feature>
<evidence type="ECO:0000256" key="12">
    <source>
        <dbReference type="ARBA" id="ARBA00023136"/>
    </source>
</evidence>
<proteinExistence type="inferred from homology"/>
<keyword evidence="18" id="KW-0479">Metal-binding</keyword>
<evidence type="ECO:0000256" key="8">
    <source>
        <dbReference type="ARBA" id="ARBA00022777"/>
    </source>
</evidence>
<feature type="binding site" evidence="16">
    <location>
        <position position="69"/>
    </location>
    <ligand>
        <name>substrate</name>
    </ligand>
</feature>
<comment type="cofactor">
    <cofactor evidence="18">
        <name>Mg(2+)</name>
        <dbReference type="ChEBI" id="CHEBI:18420"/>
    </cofactor>
    <text evidence="18">Mn(2+), Zn(2+), Cd(2+) and Co(2+) support activity to lesser extents.</text>
</comment>
<feature type="transmembrane region" description="Helical" evidence="19">
    <location>
        <begin position="99"/>
        <end position="121"/>
    </location>
</feature>
<dbReference type="InterPro" id="IPR036945">
    <property type="entry name" value="DAGK_sf"/>
</dbReference>
<feature type="transmembrane region" description="Helical" evidence="19">
    <location>
        <begin position="57"/>
        <end position="79"/>
    </location>
</feature>
<dbReference type="GO" id="GO:0008654">
    <property type="term" value="P:phospholipid biosynthetic process"/>
    <property type="evidence" value="ECO:0007669"/>
    <property type="project" value="UniProtKB-KW"/>
</dbReference>
<keyword evidence="7 17" id="KW-0547">Nucleotide-binding</keyword>
<evidence type="ECO:0000256" key="19">
    <source>
        <dbReference type="SAM" id="Phobius"/>
    </source>
</evidence>
<evidence type="ECO:0000256" key="1">
    <source>
        <dbReference type="ARBA" id="ARBA00004651"/>
    </source>
</evidence>
<feature type="binding site" evidence="17">
    <location>
        <begin position="94"/>
        <end position="95"/>
    </location>
    <ligand>
        <name>ATP</name>
        <dbReference type="ChEBI" id="CHEBI:30616"/>
    </ligand>
</feature>
<gene>
    <name evidence="20" type="ORF">F4Y42_08380</name>
</gene>
<evidence type="ECO:0000256" key="14">
    <source>
        <dbReference type="ARBA" id="ARBA00023264"/>
    </source>
</evidence>
<dbReference type="InterPro" id="IPR000829">
    <property type="entry name" value="DAGK"/>
</dbReference>
<evidence type="ECO:0000256" key="4">
    <source>
        <dbReference type="ARBA" id="ARBA00022516"/>
    </source>
</evidence>
<keyword evidence="4" id="KW-0444">Lipid biosynthesis</keyword>
<comment type="subcellular location">
    <subcellularLocation>
        <location evidence="1">Cell membrane</location>
        <topology evidence="1">Multi-pass membrane protein</topology>
    </subcellularLocation>
</comment>
<evidence type="ECO:0000256" key="9">
    <source>
        <dbReference type="ARBA" id="ARBA00022840"/>
    </source>
</evidence>
<feature type="active site" description="Proton acceptor" evidence="15">
    <location>
        <position position="69"/>
    </location>
</feature>
<keyword evidence="11" id="KW-0443">Lipid metabolism</keyword>
<feature type="transmembrane region" description="Helical" evidence="19">
    <location>
        <begin position="34"/>
        <end position="50"/>
    </location>
</feature>
<dbReference type="Pfam" id="PF01219">
    <property type="entry name" value="DAGK_prokar"/>
    <property type="match status" value="1"/>
</dbReference>
<comment type="similarity">
    <text evidence="2">Belongs to the bacterial diacylglycerol kinase family.</text>
</comment>
<comment type="caution">
    <text evidence="20">The sequence shown here is derived from an EMBL/GenBank/DDBJ whole genome shotgun (WGS) entry which is preliminary data.</text>
</comment>
<evidence type="ECO:0000256" key="17">
    <source>
        <dbReference type="PIRSR" id="PIRSR600829-3"/>
    </source>
</evidence>
<dbReference type="InterPro" id="IPR033717">
    <property type="entry name" value="UDPK"/>
</dbReference>
<accession>A0A6B0YTV4</accession>
<evidence type="ECO:0000256" key="16">
    <source>
        <dbReference type="PIRSR" id="PIRSR600829-2"/>
    </source>
</evidence>
<dbReference type="PANTHER" id="PTHR34299">
    <property type="entry name" value="DIACYLGLYCEROL KINASE"/>
    <property type="match status" value="1"/>
</dbReference>
<evidence type="ECO:0000256" key="3">
    <source>
        <dbReference type="ARBA" id="ARBA00022475"/>
    </source>
</evidence>
<evidence type="ECO:0000256" key="7">
    <source>
        <dbReference type="ARBA" id="ARBA00022741"/>
    </source>
</evidence>
<dbReference type="GO" id="GO:0046872">
    <property type="term" value="F:metal ion binding"/>
    <property type="evidence" value="ECO:0007669"/>
    <property type="project" value="UniProtKB-KW"/>
</dbReference>
<evidence type="ECO:0000256" key="15">
    <source>
        <dbReference type="PIRSR" id="PIRSR600829-1"/>
    </source>
</evidence>
<evidence type="ECO:0000313" key="20">
    <source>
        <dbReference type="EMBL" id="MXY93449.1"/>
    </source>
</evidence>
<evidence type="ECO:0000256" key="18">
    <source>
        <dbReference type="PIRSR" id="PIRSR600829-4"/>
    </source>
</evidence>
<keyword evidence="3" id="KW-1003">Cell membrane</keyword>
<evidence type="ECO:0000256" key="2">
    <source>
        <dbReference type="ARBA" id="ARBA00005967"/>
    </source>
</evidence>
<feature type="binding site" evidence="18">
    <location>
        <position position="76"/>
    </location>
    <ligand>
        <name>a divalent metal cation</name>
        <dbReference type="ChEBI" id="CHEBI:60240"/>
    </ligand>
</feature>
<dbReference type="GO" id="GO:0016301">
    <property type="term" value="F:kinase activity"/>
    <property type="evidence" value="ECO:0007669"/>
    <property type="project" value="UniProtKB-KW"/>
</dbReference>
<evidence type="ECO:0000256" key="13">
    <source>
        <dbReference type="ARBA" id="ARBA00023209"/>
    </source>
</evidence>
<dbReference type="CDD" id="cd14265">
    <property type="entry name" value="UDPK_IM_like"/>
    <property type="match status" value="1"/>
</dbReference>
<organism evidence="20">
    <name type="scientific">Caldilineaceae bacterium SB0664_bin_27</name>
    <dbReference type="NCBI Taxonomy" id="2605260"/>
    <lineage>
        <taxon>Bacteria</taxon>
        <taxon>Bacillati</taxon>
        <taxon>Chloroflexota</taxon>
        <taxon>Caldilineae</taxon>
        <taxon>Caldilineales</taxon>
        <taxon>Caldilineaceae</taxon>
    </lineage>
</organism>
<keyword evidence="9 17" id="KW-0067">ATP-binding</keyword>
<keyword evidence="14" id="KW-1208">Phospholipid metabolism</keyword>